<dbReference type="Pfam" id="PF00043">
    <property type="entry name" value="GST_C"/>
    <property type="match status" value="1"/>
</dbReference>
<dbReference type="SFLD" id="SFLDS00019">
    <property type="entry name" value="Glutathione_Transferase_(cytos"/>
    <property type="match status" value="1"/>
</dbReference>
<dbReference type="AlphaFoldDB" id="V8QTA1"/>
<dbReference type="PANTHER" id="PTHR44051:SF19">
    <property type="entry name" value="DISULFIDE-BOND OXIDOREDUCTASE YFCG"/>
    <property type="match status" value="1"/>
</dbReference>
<dbReference type="InterPro" id="IPR004045">
    <property type="entry name" value="Glutathione_S-Trfase_N"/>
</dbReference>
<dbReference type="Proteomes" id="UP000018733">
    <property type="component" value="Unassembled WGS sequence"/>
</dbReference>
<dbReference type="SUPFAM" id="SSF47616">
    <property type="entry name" value="GST C-terminal domain-like"/>
    <property type="match status" value="1"/>
</dbReference>
<dbReference type="EMBL" id="AYXT01000009">
    <property type="protein sequence ID" value="ETF02563.1"/>
    <property type="molecule type" value="Genomic_DNA"/>
</dbReference>
<dbReference type="PANTHER" id="PTHR44051">
    <property type="entry name" value="GLUTATHIONE S-TRANSFERASE-RELATED"/>
    <property type="match status" value="1"/>
</dbReference>
<dbReference type="RefSeq" id="WP_024004343.1">
    <property type="nucleotide sequence ID" value="NZ_KI650979.1"/>
</dbReference>
<dbReference type="Pfam" id="PF02798">
    <property type="entry name" value="GST_N"/>
    <property type="match status" value="1"/>
</dbReference>
<dbReference type="SFLD" id="SFLDG01151">
    <property type="entry name" value="Main.2:_Nu-like"/>
    <property type="match status" value="1"/>
</dbReference>
<keyword evidence="4" id="KW-0808">Transferase</keyword>
<dbReference type="eggNOG" id="COG0625">
    <property type="taxonomic scope" value="Bacteria"/>
</dbReference>
<dbReference type="PROSITE" id="PS50405">
    <property type="entry name" value="GST_CTER"/>
    <property type="match status" value="1"/>
</dbReference>
<dbReference type="HOGENOM" id="CLU_011226_14_4_4"/>
<dbReference type="CDD" id="cd10291">
    <property type="entry name" value="GST_C_YfcG_like"/>
    <property type="match status" value="1"/>
</dbReference>
<dbReference type="SUPFAM" id="SSF52833">
    <property type="entry name" value="Thioredoxin-like"/>
    <property type="match status" value="1"/>
</dbReference>
<name>V8QTA1_9BURK</name>
<comment type="caution">
    <text evidence="4">The sequence shown here is derived from an EMBL/GenBank/DDBJ whole genome shotgun (WGS) entry which is preliminary data.</text>
</comment>
<dbReference type="STRING" id="1424334.W822_06795"/>
<comment type="similarity">
    <text evidence="1">Belongs to the GST superfamily.</text>
</comment>
<sequence length="244" mass="27647">MIKLFFWSTPNAYKISILLEELALPYEVIPIHIGKGEQFTPEFLQISPNNKIPALIDTDGPDHKPISLFESGAIMMYLAEKASSDLYPAEPHARYGVLQWLMFQMGGIGPMLGQAHHFRKYAPQAIDYAIDRYTNEARRIYGVLDRRLAQSEYLGGDAYSLADIATYPWLRPYKWQGQNIEQWPNLQRWFSAVRARPAVQRGLAVLAEKVDRSGAKPDAQRWNNLFGDAQFAQGQTTAPSGEQS</sequence>
<dbReference type="Gene3D" id="3.40.30.10">
    <property type="entry name" value="Glutaredoxin"/>
    <property type="match status" value="1"/>
</dbReference>
<dbReference type="CDD" id="cd03048">
    <property type="entry name" value="GST_N_Ure2p_like"/>
    <property type="match status" value="1"/>
</dbReference>
<dbReference type="PROSITE" id="PS50404">
    <property type="entry name" value="GST_NTER"/>
    <property type="match status" value="1"/>
</dbReference>
<dbReference type="InterPro" id="IPR036249">
    <property type="entry name" value="Thioredoxin-like_sf"/>
</dbReference>
<feature type="domain" description="GST N-terminal" evidence="2">
    <location>
        <begin position="1"/>
        <end position="86"/>
    </location>
</feature>
<dbReference type="InterPro" id="IPR040079">
    <property type="entry name" value="Glutathione_S-Trfase"/>
</dbReference>
<dbReference type="InterPro" id="IPR004046">
    <property type="entry name" value="GST_C"/>
</dbReference>
<protein>
    <submittedName>
        <fullName evidence="4">Glutathione S-transferase</fullName>
    </submittedName>
</protein>
<evidence type="ECO:0000259" key="3">
    <source>
        <dbReference type="PROSITE" id="PS50405"/>
    </source>
</evidence>
<evidence type="ECO:0000259" key="2">
    <source>
        <dbReference type="PROSITE" id="PS50404"/>
    </source>
</evidence>
<keyword evidence="5" id="KW-1185">Reference proteome</keyword>
<evidence type="ECO:0000256" key="1">
    <source>
        <dbReference type="RuleBase" id="RU003494"/>
    </source>
</evidence>
<dbReference type="SFLD" id="SFLDG00358">
    <property type="entry name" value="Main_(cytGST)"/>
    <property type="match status" value="1"/>
</dbReference>
<dbReference type="InterPro" id="IPR036282">
    <property type="entry name" value="Glutathione-S-Trfase_C_sf"/>
</dbReference>
<reference evidence="4 5" key="1">
    <citation type="journal article" date="2014" name="Genome Announc.">
        <title>Draft Genome Sequence of Advenella kashmirensis Strain W13003, a Polycyclic Aromatic Hydrocarbon-Degrading Bacterium.</title>
        <authorList>
            <person name="Wang X."/>
            <person name="Jin D."/>
            <person name="Zhou L."/>
            <person name="Wu L."/>
            <person name="An W."/>
            <person name="Zhao L."/>
        </authorList>
    </citation>
    <scope>NUCLEOTIDE SEQUENCE [LARGE SCALE GENOMIC DNA]</scope>
    <source>
        <strain evidence="4 5">W13003</strain>
    </source>
</reference>
<dbReference type="InterPro" id="IPR010987">
    <property type="entry name" value="Glutathione-S-Trfase_C-like"/>
</dbReference>
<evidence type="ECO:0000313" key="5">
    <source>
        <dbReference type="Proteomes" id="UP000018733"/>
    </source>
</evidence>
<evidence type="ECO:0000313" key="4">
    <source>
        <dbReference type="EMBL" id="ETF02563.1"/>
    </source>
</evidence>
<dbReference type="GO" id="GO:0016740">
    <property type="term" value="F:transferase activity"/>
    <property type="evidence" value="ECO:0007669"/>
    <property type="project" value="UniProtKB-KW"/>
</dbReference>
<dbReference type="Gene3D" id="1.20.1050.10">
    <property type="match status" value="1"/>
</dbReference>
<dbReference type="OrthoDB" id="81087at2"/>
<accession>V8QTA1</accession>
<proteinExistence type="inferred from homology"/>
<feature type="domain" description="GST C-terminal" evidence="3">
    <location>
        <begin position="90"/>
        <end position="217"/>
    </location>
</feature>
<gene>
    <name evidence="4" type="ORF">W822_06795</name>
</gene>
<dbReference type="PATRIC" id="fig|1424334.3.peg.1356"/>
<organism evidence="4 5">
    <name type="scientific">Advenella kashmirensis W13003</name>
    <dbReference type="NCBI Taxonomy" id="1424334"/>
    <lineage>
        <taxon>Bacteria</taxon>
        <taxon>Pseudomonadati</taxon>
        <taxon>Pseudomonadota</taxon>
        <taxon>Betaproteobacteria</taxon>
        <taxon>Burkholderiales</taxon>
        <taxon>Alcaligenaceae</taxon>
    </lineage>
</organism>